<comment type="catalytic activity">
    <reaction evidence="6">
        <text>arsenic triglutathione + [thioredoxin]-dithiol + S-adenosyl-L-methionine + 2 H2O = methylarsonous acid + [thioredoxin]-disulfide + 3 glutathione + S-adenosyl-L-homocysteine + H(+)</text>
        <dbReference type="Rhea" id="RHEA:69460"/>
        <dbReference type="Rhea" id="RHEA-COMP:10698"/>
        <dbReference type="Rhea" id="RHEA-COMP:10700"/>
        <dbReference type="ChEBI" id="CHEBI:15377"/>
        <dbReference type="ChEBI" id="CHEBI:15378"/>
        <dbReference type="ChEBI" id="CHEBI:17826"/>
        <dbReference type="ChEBI" id="CHEBI:29950"/>
        <dbReference type="ChEBI" id="CHEBI:50058"/>
        <dbReference type="ChEBI" id="CHEBI:57856"/>
        <dbReference type="ChEBI" id="CHEBI:57925"/>
        <dbReference type="ChEBI" id="CHEBI:59789"/>
        <dbReference type="ChEBI" id="CHEBI:183640"/>
        <dbReference type="EC" id="2.1.1.137"/>
    </reaction>
</comment>
<comment type="catalytic activity">
    <reaction evidence="8">
        <text>arsenic triglutathione + 3 [thioredoxin]-dithiol + 3 S-adenosyl-L-methionine = trimethylarsine + 3 [thioredoxin]-disulfide + 3 glutathione + 3 S-adenosyl-L-homocysteine + 3 H(+)</text>
        <dbReference type="Rhea" id="RHEA:69432"/>
        <dbReference type="Rhea" id="RHEA-COMP:10698"/>
        <dbReference type="Rhea" id="RHEA-COMP:10700"/>
        <dbReference type="ChEBI" id="CHEBI:15378"/>
        <dbReference type="ChEBI" id="CHEBI:27130"/>
        <dbReference type="ChEBI" id="CHEBI:29950"/>
        <dbReference type="ChEBI" id="CHEBI:50058"/>
        <dbReference type="ChEBI" id="CHEBI:57856"/>
        <dbReference type="ChEBI" id="CHEBI:57925"/>
        <dbReference type="ChEBI" id="CHEBI:59789"/>
        <dbReference type="ChEBI" id="CHEBI:183640"/>
        <dbReference type="EC" id="2.1.1.137"/>
    </reaction>
</comment>
<evidence type="ECO:0000256" key="7">
    <source>
        <dbReference type="ARBA" id="ARBA00047943"/>
    </source>
</evidence>
<dbReference type="PANTHER" id="PTHR43675">
    <property type="entry name" value="ARSENITE METHYLTRANSFERASE"/>
    <property type="match status" value="1"/>
</dbReference>
<evidence type="ECO:0000256" key="2">
    <source>
        <dbReference type="ARBA" id="ARBA00022691"/>
    </source>
</evidence>
<dbReference type="KEGG" id="nkf:Nkreftii_004012"/>
<dbReference type="EC" id="2.1.1.137" evidence="4"/>
<feature type="domain" description="Methyltransferase" evidence="9">
    <location>
        <begin position="75"/>
        <end position="220"/>
    </location>
</feature>
<dbReference type="Pfam" id="PF13847">
    <property type="entry name" value="Methyltransf_31"/>
    <property type="match status" value="1"/>
</dbReference>
<dbReference type="InterPro" id="IPR025714">
    <property type="entry name" value="Methyltranfer_dom"/>
</dbReference>
<gene>
    <name evidence="10" type="ORF">Nkreftii_004012</name>
</gene>
<dbReference type="Gene3D" id="3.40.50.150">
    <property type="entry name" value="Vaccinia Virus protein VP39"/>
    <property type="match status" value="1"/>
</dbReference>
<dbReference type="GO" id="GO:0030791">
    <property type="term" value="F:arsenite methyltransferase activity"/>
    <property type="evidence" value="ECO:0007669"/>
    <property type="project" value="UniProtKB-EC"/>
</dbReference>
<accession>A0A7S8FI13</accession>
<dbReference type="AlphaFoldDB" id="A0A7S8FI13"/>
<keyword evidence="2" id="KW-0949">S-adenosyl-L-methionine</keyword>
<evidence type="ECO:0000259" key="9">
    <source>
        <dbReference type="Pfam" id="PF13847"/>
    </source>
</evidence>
<comment type="catalytic activity">
    <reaction evidence="7">
        <text>arsenic triglutathione + 2 [thioredoxin]-dithiol + 2 S-adenosyl-L-methionine + H2O = dimethylarsinous acid + 2 [thioredoxin]-disulfide + 3 glutathione + 2 S-adenosyl-L-homocysteine + 2 H(+)</text>
        <dbReference type="Rhea" id="RHEA:69464"/>
        <dbReference type="Rhea" id="RHEA-COMP:10698"/>
        <dbReference type="Rhea" id="RHEA-COMP:10700"/>
        <dbReference type="ChEBI" id="CHEBI:15377"/>
        <dbReference type="ChEBI" id="CHEBI:15378"/>
        <dbReference type="ChEBI" id="CHEBI:23808"/>
        <dbReference type="ChEBI" id="CHEBI:29950"/>
        <dbReference type="ChEBI" id="CHEBI:50058"/>
        <dbReference type="ChEBI" id="CHEBI:57856"/>
        <dbReference type="ChEBI" id="CHEBI:57925"/>
        <dbReference type="ChEBI" id="CHEBI:59789"/>
        <dbReference type="ChEBI" id="CHEBI:183640"/>
        <dbReference type="EC" id="2.1.1.137"/>
    </reaction>
</comment>
<evidence type="ECO:0000256" key="8">
    <source>
        <dbReference type="ARBA" id="ARBA00048428"/>
    </source>
</evidence>
<proteinExistence type="inferred from homology"/>
<keyword evidence="1" id="KW-0808">Transferase</keyword>
<evidence type="ECO:0000313" key="10">
    <source>
        <dbReference type="EMBL" id="QPD06238.1"/>
    </source>
</evidence>
<protein>
    <recommendedName>
        <fullName evidence="5">Arsenite methyltransferase</fullName>
        <ecNumber evidence="4">2.1.1.137</ecNumber>
    </recommendedName>
</protein>
<evidence type="ECO:0000256" key="5">
    <source>
        <dbReference type="ARBA" id="ARBA00034545"/>
    </source>
</evidence>
<dbReference type="InterPro" id="IPR026669">
    <property type="entry name" value="Arsenite_MeTrfase-like"/>
</dbReference>
<evidence type="ECO:0000256" key="1">
    <source>
        <dbReference type="ARBA" id="ARBA00022679"/>
    </source>
</evidence>
<sequence>MVAFVGEKKESIFRAVSEMYSEVALHPGRRFHFPTGRTACLFVGYPKAQLDVIPETAIESFAGVGYPFAAGAIQQGHHVLDIGSGSGTDVLIACTLVGSHGRVYGLDMTEAMLSKARANAEQMETSHIEFVKGNAESIPLPDATVDSVTSNGVLNLVPDKPKAFSEIFRVLRSGGQLQIADIVLGKPIKAESRNDPQLWAECIVGAVQEEDYLTLLRATGFKNVTVIGMLDYFSKSSEADTREVAERYGAVTLVISGRKPS</sequence>
<name>A0A7S8FI13_9BACT</name>
<dbReference type="InterPro" id="IPR029063">
    <property type="entry name" value="SAM-dependent_MTases_sf"/>
</dbReference>
<dbReference type="Proteomes" id="UP000593737">
    <property type="component" value="Chromosome"/>
</dbReference>
<evidence type="ECO:0000313" key="11">
    <source>
        <dbReference type="Proteomes" id="UP000593737"/>
    </source>
</evidence>
<evidence type="ECO:0000256" key="6">
    <source>
        <dbReference type="ARBA" id="ARBA00047941"/>
    </source>
</evidence>
<reference evidence="10 11" key="1">
    <citation type="journal article" date="2020" name="ISME J.">
        <title>Enrichment and physiological characterization of a novel comammox Nitrospira indicates ammonium inhibition of complete nitrification.</title>
        <authorList>
            <person name="Sakoula D."/>
            <person name="Koch H."/>
            <person name="Frank J."/>
            <person name="Jetten M.S.M."/>
            <person name="van Kessel M.A.H.J."/>
            <person name="Lucker S."/>
        </authorList>
    </citation>
    <scope>NUCLEOTIDE SEQUENCE [LARGE SCALE GENOMIC DNA]</scope>
    <source>
        <strain evidence="10">Comreactor17</strain>
    </source>
</reference>
<dbReference type="SUPFAM" id="SSF53335">
    <property type="entry name" value="S-adenosyl-L-methionine-dependent methyltransferases"/>
    <property type="match status" value="1"/>
</dbReference>
<comment type="similarity">
    <text evidence="3">Belongs to the methyltransferase superfamily. Arsenite methyltransferase family.</text>
</comment>
<evidence type="ECO:0000256" key="4">
    <source>
        <dbReference type="ARBA" id="ARBA00034521"/>
    </source>
</evidence>
<evidence type="ECO:0000256" key="3">
    <source>
        <dbReference type="ARBA" id="ARBA00034487"/>
    </source>
</evidence>
<dbReference type="PANTHER" id="PTHR43675:SF8">
    <property type="entry name" value="ARSENITE METHYLTRANSFERASE"/>
    <property type="match status" value="1"/>
</dbReference>
<dbReference type="CDD" id="cd02440">
    <property type="entry name" value="AdoMet_MTases"/>
    <property type="match status" value="1"/>
</dbReference>
<dbReference type="EMBL" id="CP047423">
    <property type="protein sequence ID" value="QPD06238.1"/>
    <property type="molecule type" value="Genomic_DNA"/>
</dbReference>
<organism evidence="10 11">
    <name type="scientific">Candidatus Nitrospira kreftii</name>
    <dbReference type="NCBI Taxonomy" id="2652173"/>
    <lineage>
        <taxon>Bacteria</taxon>
        <taxon>Pseudomonadati</taxon>
        <taxon>Nitrospirota</taxon>
        <taxon>Nitrospiria</taxon>
        <taxon>Nitrospirales</taxon>
        <taxon>Nitrospiraceae</taxon>
        <taxon>Nitrospira</taxon>
    </lineage>
</organism>